<dbReference type="Proteomes" id="UP001153719">
    <property type="component" value="Chromosome"/>
</dbReference>
<dbReference type="PANTHER" id="PTHR43546:SF7">
    <property type="entry name" value="METALLO-BETA-LACTAMASE DOMAIN-CONTAINING PROTEIN"/>
    <property type="match status" value="1"/>
</dbReference>
<keyword evidence="1" id="KW-0378">Hydrolase</keyword>
<proteinExistence type="predicted"/>
<keyword evidence="2" id="KW-1185">Reference proteome</keyword>
<organism evidence="1 2">
    <name type="scientific">Planktothrix pseudagardhii</name>
    <dbReference type="NCBI Taxonomy" id="132604"/>
    <lineage>
        <taxon>Bacteria</taxon>
        <taxon>Bacillati</taxon>
        <taxon>Cyanobacteriota</taxon>
        <taxon>Cyanophyceae</taxon>
        <taxon>Oscillatoriophycideae</taxon>
        <taxon>Oscillatoriales</taxon>
        <taxon>Microcoleaceae</taxon>
        <taxon>Planktothrix</taxon>
    </lineage>
</organism>
<evidence type="ECO:0000313" key="2">
    <source>
        <dbReference type="Proteomes" id="UP001153719"/>
    </source>
</evidence>
<evidence type="ECO:0000313" key="1">
    <source>
        <dbReference type="EMBL" id="CAD5947995.1"/>
    </source>
</evidence>
<dbReference type="GO" id="GO:0016787">
    <property type="term" value="F:hydrolase activity"/>
    <property type="evidence" value="ECO:0007669"/>
    <property type="project" value="UniProtKB-KW"/>
</dbReference>
<dbReference type="Gene3D" id="3.60.15.10">
    <property type="entry name" value="Ribonuclease Z/Hydroxyacylglutathione hydrolase-like"/>
    <property type="match status" value="1"/>
</dbReference>
<gene>
    <name evidence="1" type="ORF">NO713_02367</name>
</gene>
<dbReference type="InterPro" id="IPR050114">
    <property type="entry name" value="UPF0173_UPF0282_UlaG_hydrolase"/>
</dbReference>
<dbReference type="PANTHER" id="PTHR43546">
    <property type="entry name" value="UPF0173 METAL-DEPENDENT HYDROLASE MJ1163-RELATED"/>
    <property type="match status" value="1"/>
</dbReference>
<dbReference type="EMBL" id="LR882967">
    <property type="protein sequence ID" value="CAD5947995.1"/>
    <property type="molecule type" value="Genomic_DNA"/>
</dbReference>
<name>A0A9W4CP08_9CYAN</name>
<reference evidence="1" key="1">
    <citation type="submission" date="2020-09" db="EMBL/GenBank/DDBJ databases">
        <authorList>
            <person name="Blom J."/>
        </authorList>
    </citation>
    <scope>NUCLEOTIDE SEQUENCE</scope>
    <source>
        <strain evidence="1">No.713</strain>
    </source>
</reference>
<accession>A0A9W4CP08</accession>
<sequence>MPGRHGPGLLTALLPKMMGSLLEFQTESSTTGFRLYISGDTLVYDDLKEIPRRYPNINLGLLHLGGTKILGVLLTMDAKQGIEAIKIISPDVTIPIHYNDYTVFKSPLEDFIEAVKVAGLEEKVRYLNPGETYTFTVNG</sequence>
<dbReference type="InterPro" id="IPR036866">
    <property type="entry name" value="RibonucZ/Hydroxyglut_hydro"/>
</dbReference>
<protein>
    <submittedName>
        <fullName evidence="1">UPF0173 metal-dependent hydrolase Tlet_1100</fullName>
    </submittedName>
</protein>
<dbReference type="KEGG" id="ppsu:NO713_02367"/>
<dbReference type="SUPFAM" id="SSF56281">
    <property type="entry name" value="Metallo-hydrolase/oxidoreductase"/>
    <property type="match status" value="1"/>
</dbReference>
<dbReference type="AlphaFoldDB" id="A0A9W4CP08"/>